<evidence type="ECO:0000256" key="1">
    <source>
        <dbReference type="ARBA" id="ARBA00004418"/>
    </source>
</evidence>
<organism evidence="5 6">
    <name type="scientific">Chlamydia trachomatis serovar A (strain A2497)</name>
    <dbReference type="NCBI Taxonomy" id="580047"/>
    <lineage>
        <taxon>Bacteria</taxon>
        <taxon>Pseudomonadati</taxon>
        <taxon>Chlamydiota</taxon>
        <taxon>Chlamydiia</taxon>
        <taxon>Chlamydiales</taxon>
        <taxon>Chlamydiaceae</taxon>
        <taxon>Chlamydia/Chlamydophila group</taxon>
        <taxon>Chlamydia</taxon>
    </lineage>
</organism>
<dbReference type="SUPFAM" id="SSF82171">
    <property type="entry name" value="DPP6 N-terminal domain-like"/>
    <property type="match status" value="1"/>
</dbReference>
<gene>
    <name evidence="5" type="ordered locus">CTO_0650</name>
</gene>
<dbReference type="InterPro" id="IPR011042">
    <property type="entry name" value="6-blade_b-propeller_TolB-like"/>
</dbReference>
<sequence>MMKGSVVFLRSLLCLLCLLPSTLHCEDLEIHVRSESSLLPIAVSLLSSPKDSRQASYLASLRDLFARDLALGDLLAPTKELAPQTIFIEASYPELIFSLKKEGKGSQKIFSLELSGDPSKDHQAIHEAADRIHFLLTRVPGISSGKIIFSLCATNSSTELKQGELWSVDYDGQHLYPLTNEHSLSVTPTWMHISHIPAYMYVSYKLGVPKIFLNTLNQPAGKKILAMQGNQFMPTFSPKTKLLAFISDRDGNPDLFVQSFSLATGAIGTPKKLLNEAFGTQGNPSFSPDGTRLVFVSNKDGTPRIYQMQISPEQHSPRLLTKKYRNSSCPTWSPDGKKIAFCSVIKGVRQICVYDLASGRDEQLTTSTEHKESPSWAADSNHLVYSAGSSNTSELFLLSLITKKSRKIVIGSGEKRFPCWGAFPSQHIKKTS</sequence>
<dbReference type="Proteomes" id="UP000009287">
    <property type="component" value="Chromosome"/>
</dbReference>
<reference evidence="5 6" key="1">
    <citation type="journal article" date="2011" name="J. Exp. Med.">
        <title>A live-attenuated chlamydial vaccine protects against trachoma in nonhuman primates.</title>
        <authorList>
            <person name="Kari L."/>
            <person name="Whitmire W.M."/>
            <person name="Olivares-Zavaleta N."/>
            <person name="Goheen M.M."/>
            <person name="Taylor L.D."/>
            <person name="Carlson J.H."/>
            <person name="Sturdevant G.L."/>
            <person name="Lu C."/>
            <person name="Bakios L.E."/>
            <person name="Randall L.B."/>
            <person name="Parnell M.J."/>
            <person name="Zhong G."/>
            <person name="Caldwell H.D."/>
        </authorList>
    </citation>
    <scope>NUCLEOTIDE SEQUENCE [LARGE SCALE GENOMIC DNA]</scope>
    <source>
        <strain evidence="5 6">A2497</strain>
    </source>
</reference>
<dbReference type="KEGG" id="cra:CTO_0650"/>
<dbReference type="PANTHER" id="PTHR36842:SF1">
    <property type="entry name" value="PROTEIN TOLB"/>
    <property type="match status" value="1"/>
</dbReference>
<feature type="chain" id="PRO_5014447803" description="Protein TolB homolog" evidence="4">
    <location>
        <begin position="26"/>
        <end position="432"/>
    </location>
</feature>
<comment type="subcellular location">
    <subcellularLocation>
        <location evidence="1">Periplasm</location>
    </subcellularLocation>
</comment>
<dbReference type="NCBIfam" id="NF002183">
    <property type="entry name" value="PRK01029.1"/>
    <property type="match status" value="1"/>
</dbReference>
<feature type="signal peptide" evidence="4">
    <location>
        <begin position="1"/>
        <end position="25"/>
    </location>
</feature>
<dbReference type="GO" id="GO:0042597">
    <property type="term" value="C:periplasmic space"/>
    <property type="evidence" value="ECO:0007669"/>
    <property type="project" value="UniProtKB-SubCell"/>
</dbReference>
<accession>G4NMP3</accession>
<evidence type="ECO:0000256" key="4">
    <source>
        <dbReference type="SAM" id="SignalP"/>
    </source>
</evidence>
<dbReference type="EMBL" id="CP002401">
    <property type="protein sequence ID" value="AEP35471.1"/>
    <property type="molecule type" value="Genomic_DNA"/>
</dbReference>
<protein>
    <recommendedName>
        <fullName evidence="3">Protein TolB homolog</fullName>
    </recommendedName>
</protein>
<name>G4NMP3_CHLT4</name>
<proteinExistence type="inferred from homology"/>
<dbReference type="Pfam" id="PF07676">
    <property type="entry name" value="PD40"/>
    <property type="match status" value="4"/>
</dbReference>
<evidence type="ECO:0000313" key="5">
    <source>
        <dbReference type="EMBL" id="AEP35471.1"/>
    </source>
</evidence>
<dbReference type="PANTHER" id="PTHR36842">
    <property type="entry name" value="PROTEIN TOLB HOMOLOG"/>
    <property type="match status" value="1"/>
</dbReference>
<keyword evidence="4" id="KW-0732">Signal</keyword>
<evidence type="ECO:0000313" key="6">
    <source>
        <dbReference type="Proteomes" id="UP000009287"/>
    </source>
</evidence>
<dbReference type="AlphaFoldDB" id="G4NMP3"/>
<comment type="similarity">
    <text evidence="2">Belongs to the TolB family.</text>
</comment>
<dbReference type="PATRIC" id="fig|580047.4.peg.661"/>
<dbReference type="InterPro" id="IPR011659">
    <property type="entry name" value="WD40"/>
</dbReference>
<evidence type="ECO:0000256" key="2">
    <source>
        <dbReference type="ARBA" id="ARBA00009820"/>
    </source>
</evidence>
<evidence type="ECO:0000256" key="3">
    <source>
        <dbReference type="ARBA" id="ARBA00018228"/>
    </source>
</evidence>
<dbReference type="Gene3D" id="2.120.10.30">
    <property type="entry name" value="TolB, C-terminal domain"/>
    <property type="match status" value="1"/>
</dbReference>